<dbReference type="EMBL" id="JAFHDT010000008">
    <property type="protein sequence ID" value="KAI7806180.1"/>
    <property type="molecule type" value="Genomic_DNA"/>
</dbReference>
<dbReference type="Proteomes" id="UP001059041">
    <property type="component" value="Linkage Group LG8"/>
</dbReference>
<name>A0A9W7WQ03_TRIRA</name>
<reference evidence="2" key="1">
    <citation type="submission" date="2021-02" db="EMBL/GenBank/DDBJ databases">
        <title>Comparative genomics reveals that relaxation of natural selection precedes convergent phenotypic evolution of cavefish.</title>
        <authorList>
            <person name="Peng Z."/>
        </authorList>
    </citation>
    <scope>NUCLEOTIDE SEQUENCE</scope>
    <source>
        <tissue evidence="2">Muscle</tissue>
    </source>
</reference>
<dbReference type="AlphaFoldDB" id="A0A9W7WQ03"/>
<keyword evidence="3" id="KW-1185">Reference proteome</keyword>
<evidence type="ECO:0000313" key="2">
    <source>
        <dbReference type="EMBL" id="KAI7806180.1"/>
    </source>
</evidence>
<evidence type="ECO:0000256" key="1">
    <source>
        <dbReference type="SAM" id="MobiDB-lite"/>
    </source>
</evidence>
<accession>A0A9W7WQ03</accession>
<sequence>MSPGCPEEKDGEKKRKIIRHITKPLFVHYLWLCHLLSISEDLKKWLLRKMPSPGKFWASDQRLKSIPRLKRCDDIGLPARSRLVQRDVGEIQLYSHLLLLSFPITHLLYPGKLSSNREAGRKKEMDDGRRGDGGEKRQADKEQSPWLLVRV</sequence>
<gene>
    <name evidence="2" type="ORF">IRJ41_001670</name>
</gene>
<comment type="caution">
    <text evidence="2">The sequence shown here is derived from an EMBL/GenBank/DDBJ whole genome shotgun (WGS) entry which is preliminary data.</text>
</comment>
<evidence type="ECO:0000313" key="3">
    <source>
        <dbReference type="Proteomes" id="UP001059041"/>
    </source>
</evidence>
<feature type="region of interest" description="Disordered" evidence="1">
    <location>
        <begin position="118"/>
        <end position="151"/>
    </location>
</feature>
<proteinExistence type="predicted"/>
<feature type="compositionally biased region" description="Basic and acidic residues" evidence="1">
    <location>
        <begin position="118"/>
        <end position="143"/>
    </location>
</feature>
<organism evidence="2 3">
    <name type="scientific">Triplophysa rosa</name>
    <name type="common">Cave loach</name>
    <dbReference type="NCBI Taxonomy" id="992332"/>
    <lineage>
        <taxon>Eukaryota</taxon>
        <taxon>Metazoa</taxon>
        <taxon>Chordata</taxon>
        <taxon>Craniata</taxon>
        <taxon>Vertebrata</taxon>
        <taxon>Euteleostomi</taxon>
        <taxon>Actinopterygii</taxon>
        <taxon>Neopterygii</taxon>
        <taxon>Teleostei</taxon>
        <taxon>Ostariophysi</taxon>
        <taxon>Cypriniformes</taxon>
        <taxon>Nemacheilidae</taxon>
        <taxon>Triplophysa</taxon>
    </lineage>
</organism>
<protein>
    <submittedName>
        <fullName evidence="2">Uncharacterized protein</fullName>
    </submittedName>
</protein>